<organism evidence="10 11">
    <name type="scientific">Moniliophthora roreri</name>
    <name type="common">Frosty pod rot fungus</name>
    <name type="synonym">Monilia roreri</name>
    <dbReference type="NCBI Taxonomy" id="221103"/>
    <lineage>
        <taxon>Eukaryota</taxon>
        <taxon>Fungi</taxon>
        <taxon>Dikarya</taxon>
        <taxon>Basidiomycota</taxon>
        <taxon>Agaricomycotina</taxon>
        <taxon>Agaricomycetes</taxon>
        <taxon>Agaricomycetidae</taxon>
        <taxon>Agaricales</taxon>
        <taxon>Marasmiineae</taxon>
        <taxon>Marasmiaceae</taxon>
        <taxon>Moniliophthora</taxon>
    </lineage>
</organism>
<dbReference type="EMBL" id="LATX01002321">
    <property type="protein sequence ID" value="KTB31482.1"/>
    <property type="molecule type" value="Genomic_DNA"/>
</dbReference>
<evidence type="ECO:0000256" key="4">
    <source>
        <dbReference type="ARBA" id="ARBA00009461"/>
    </source>
</evidence>
<feature type="compositionally biased region" description="Low complexity" evidence="8">
    <location>
        <begin position="48"/>
        <end position="68"/>
    </location>
</feature>
<feature type="compositionally biased region" description="Polar residues" evidence="8">
    <location>
        <begin position="159"/>
        <end position="185"/>
    </location>
</feature>
<feature type="compositionally biased region" description="Basic and acidic residues" evidence="8">
    <location>
        <begin position="90"/>
        <end position="125"/>
    </location>
</feature>
<keyword evidence="7" id="KW-0539">Nucleus</keyword>
<feature type="compositionally biased region" description="Polar residues" evidence="8">
    <location>
        <begin position="1006"/>
        <end position="1015"/>
    </location>
</feature>
<dbReference type="PANTHER" id="PTHR41391">
    <property type="entry name" value="RESTRICTION OF TELOMERE CAPPING PROTEIN 4"/>
    <property type="match status" value="1"/>
</dbReference>
<feature type="compositionally biased region" description="Polar residues" evidence="8">
    <location>
        <begin position="239"/>
        <end position="251"/>
    </location>
</feature>
<feature type="compositionally biased region" description="Polar residues" evidence="8">
    <location>
        <begin position="861"/>
        <end position="882"/>
    </location>
</feature>
<feature type="region of interest" description="Disordered" evidence="8">
    <location>
        <begin position="1"/>
        <end position="456"/>
    </location>
</feature>
<evidence type="ECO:0000313" key="11">
    <source>
        <dbReference type="Proteomes" id="UP000054988"/>
    </source>
</evidence>
<feature type="region of interest" description="Disordered" evidence="8">
    <location>
        <begin position="859"/>
        <end position="1015"/>
    </location>
</feature>
<dbReference type="Proteomes" id="UP000054988">
    <property type="component" value="Unassembled WGS sequence"/>
</dbReference>
<dbReference type="PANTHER" id="PTHR41391:SF1">
    <property type="entry name" value="RESTRICTION OF TELOMERE CAPPING PROTEIN 4"/>
    <property type="match status" value="1"/>
</dbReference>
<evidence type="ECO:0000256" key="1">
    <source>
        <dbReference type="ARBA" id="ARBA00002738"/>
    </source>
</evidence>
<dbReference type="SMART" id="SM01312">
    <property type="entry name" value="RTC4"/>
    <property type="match status" value="1"/>
</dbReference>
<feature type="compositionally biased region" description="Basic residues" evidence="8">
    <location>
        <begin position="919"/>
        <end position="929"/>
    </location>
</feature>
<evidence type="ECO:0000256" key="8">
    <source>
        <dbReference type="SAM" id="MobiDB-lite"/>
    </source>
</evidence>
<comment type="function">
    <text evidence="1">May be involved in a process influencing telomere capping.</text>
</comment>
<reference evidence="10 11" key="1">
    <citation type="submission" date="2015-12" db="EMBL/GenBank/DDBJ databases">
        <title>Draft genome sequence of Moniliophthora roreri, the causal agent of frosty pod rot of cacao.</title>
        <authorList>
            <person name="Aime M.C."/>
            <person name="Diaz-Valderrama J.R."/>
            <person name="Kijpornyongpan T."/>
            <person name="Phillips-Mora W."/>
        </authorList>
    </citation>
    <scope>NUCLEOTIDE SEQUENCE [LARGE SCALE GENOMIC DNA]</scope>
    <source>
        <strain evidence="10 11">MCA 2952</strain>
    </source>
</reference>
<keyword evidence="6" id="KW-0963">Cytoplasm</keyword>
<feature type="region of interest" description="Disordered" evidence="8">
    <location>
        <begin position="768"/>
        <end position="840"/>
    </location>
</feature>
<evidence type="ECO:0000256" key="5">
    <source>
        <dbReference type="ARBA" id="ARBA00015162"/>
    </source>
</evidence>
<comment type="caution">
    <text evidence="10">The sequence shown here is derived from an EMBL/GenBank/DDBJ whole genome shotgun (WGS) entry which is preliminary data.</text>
</comment>
<name>A0A0W0F575_MONRR</name>
<evidence type="ECO:0000259" key="9">
    <source>
        <dbReference type="SMART" id="SM01312"/>
    </source>
</evidence>
<proteinExistence type="inferred from homology"/>
<feature type="domain" description="Restriction of telomere capping protein 4 C-terminal" evidence="9">
    <location>
        <begin position="592"/>
        <end position="714"/>
    </location>
</feature>
<protein>
    <recommendedName>
        <fullName evidence="5">Restriction of telomere capping protein 4</fullName>
    </recommendedName>
</protein>
<dbReference type="Pfam" id="PF14474">
    <property type="entry name" value="RTC4"/>
    <property type="match status" value="1"/>
</dbReference>
<dbReference type="GO" id="GO:0005737">
    <property type="term" value="C:cytoplasm"/>
    <property type="evidence" value="ECO:0007669"/>
    <property type="project" value="UniProtKB-SubCell"/>
</dbReference>
<dbReference type="eggNOG" id="ENOG502SEU0">
    <property type="taxonomic scope" value="Eukaryota"/>
</dbReference>
<accession>A0A0W0F575</accession>
<gene>
    <name evidence="10" type="ORF">WG66_15956</name>
</gene>
<feature type="compositionally biased region" description="Basic and acidic residues" evidence="8">
    <location>
        <begin position="721"/>
        <end position="730"/>
    </location>
</feature>
<dbReference type="AlphaFoldDB" id="A0A0W0F575"/>
<feature type="compositionally biased region" description="Basic and acidic residues" evidence="8">
    <location>
        <begin position="988"/>
        <end position="1004"/>
    </location>
</feature>
<feature type="compositionally biased region" description="Basic and acidic residues" evidence="8">
    <location>
        <begin position="145"/>
        <end position="158"/>
    </location>
</feature>
<evidence type="ECO:0000313" key="10">
    <source>
        <dbReference type="EMBL" id="KTB31482.1"/>
    </source>
</evidence>
<sequence>MESMQEKWARDGTSIHSDKQMRYSHRRPAQPFEDLGSDFKQGARTAAKKGSSSQNSVKSSSQQKSKGSLPRRNALRSGDSDSEDELLLSSDRESSVDPVERRGERKIAKEKKMEQKEKPKGDDIVQKLQKQSGVLKGLSFKKRKGAESDDKSSLKENEATSSTSKDSPFEESSPTLSCKPASSTILKPVPPKDPNVHQPPSNDPTKTPIPSKMTRSSSRRNASKDATSDVQRVGKAVARQTSLKKTQSVIISDSSEDEDSPEPSTTAKVKGKVMHRIVSPSGSPEPKKRTIEAFPSLSPLSSTPVKGQPAKENATRGFPLLSPLSSQDTAEDIERTIGKGKGKAAGNKPSSNGTTPRPMPLPSPLSSQNVRNRPTGKEKRRGAGRSNDTVEDRVSRTKPFPLSLPGSDGPNSGAGPSTVKRPEKRIPDEPAVGSAERAKRRKEEASQPSTSDSEVNLVEDMDADEDYDLFFNSDVDPRTLCPYCDARLPRSPTPLLKKLITRAAEKSQPHPRPTNSLGRKAPMAVFISVCQRHRFENEILPEAESKGWPKTIDFDQLEKRVIKMKNPLKELIDDETWKDQMDEDEIAFYDHISPRSLCVFWKEALQDVKEKGSKVAANVKSQFSNFEKTQPGYYGELGSVIIHHALYELFPPSSIEPHLVAPLDPKEFIQRVLVPEVGVRLIMEDKKLIGGAGAREAVQILRDSSKYGVAMFPEDGGEWDDSSRGRKQKENGQSGLNAADAMVREKARKRRIEIAEEDRIEEKELEMAKEAEKYSRQSEAKADDPTVTTKKASRPEPRPRPKAIRKNSSTVAVDAAQASEAETDTTPHDEDDEDAMQYVDLEERKLFAELDDILDRDADSGFTSFLSRPSRAPSTENSSEPSTKTKRKARAAAEKAKAAIATDNSGEDTDVSMTSTRSRQGKRLEKRQRRPESREVSVEVVPPPTSSLKLDDDDDATPRPTRRQVQASSSIPALVARERLNKLGRTNQEPKPRDEWMNTMRKDPVSPSSWLLSDD</sequence>
<evidence type="ECO:0000256" key="3">
    <source>
        <dbReference type="ARBA" id="ARBA00004496"/>
    </source>
</evidence>
<feature type="region of interest" description="Disordered" evidence="8">
    <location>
        <begin position="712"/>
        <end position="743"/>
    </location>
</feature>
<feature type="compositionally biased region" description="Basic and acidic residues" evidence="8">
    <location>
        <begin position="768"/>
        <end position="784"/>
    </location>
</feature>
<evidence type="ECO:0000256" key="6">
    <source>
        <dbReference type="ARBA" id="ARBA00022490"/>
    </source>
</evidence>
<dbReference type="InterPro" id="IPR039024">
    <property type="entry name" value="RTC4"/>
</dbReference>
<comment type="similarity">
    <text evidence="4">Belongs to the RTC4 family.</text>
</comment>
<dbReference type="GO" id="GO:0005634">
    <property type="term" value="C:nucleus"/>
    <property type="evidence" value="ECO:0007669"/>
    <property type="project" value="UniProtKB-SubCell"/>
</dbReference>
<comment type="subcellular location">
    <subcellularLocation>
        <location evidence="3">Cytoplasm</location>
    </subcellularLocation>
    <subcellularLocation>
        <location evidence="2">Nucleus</location>
    </subcellularLocation>
</comment>
<feature type="compositionally biased region" description="Basic and acidic residues" evidence="8">
    <location>
        <begin position="1"/>
        <end position="10"/>
    </location>
</feature>
<dbReference type="InterPro" id="IPR028094">
    <property type="entry name" value="RTC4_C"/>
</dbReference>
<evidence type="ECO:0000256" key="7">
    <source>
        <dbReference type="ARBA" id="ARBA00023242"/>
    </source>
</evidence>
<evidence type="ECO:0000256" key="2">
    <source>
        <dbReference type="ARBA" id="ARBA00004123"/>
    </source>
</evidence>